<name>A0A4Q2UT68_9BACT</name>
<comment type="caution">
    <text evidence="2">The sequence shown here is derived from an EMBL/GenBank/DDBJ whole genome shotgun (WGS) entry which is preliminary data.</text>
</comment>
<proteinExistence type="predicted"/>
<reference evidence="2 3" key="1">
    <citation type="submission" date="2019-01" db="EMBL/GenBank/DDBJ databases">
        <title>Spirosoma flava sp. nov., a propanil-degrading bacterium isolated from herbicide-contaminated soil.</title>
        <authorList>
            <person name="Zhang L."/>
            <person name="Jiang J.-D."/>
        </authorList>
    </citation>
    <scope>NUCLEOTIDE SEQUENCE [LARGE SCALE GENOMIC DNA]</scope>
    <source>
        <strain evidence="2 3">TY50</strain>
    </source>
</reference>
<sequence length="562" mass="63742">MANTFSIFKEGTSPIKVEGAYRSFDHYKDLVKWTRRRISVLIVVDTSVRIGENDGFGVGRFIKLLRETTVGCTVFKVDIAQRPTVINPADIVFTEVASPGPFEPRYIDFRFDSTSGGNPVLNRYHEVFLFGFAPDNAAGPDTNITSHPWHSTDAELRVLTDWMNQGGGVFATGDHDYLGASMCHRIPRVGSMRKWTNADGVPPINGPSRLDTNRPATPDEDTGVDVIANANESDNLPQTIQWVPQRIIRQGFFRYKYPHRILCHPTHGPINVMPDHPHEGRCEDPATIDYAATVGFGPEKEYPDAGGVQPRPQIIAYGTIEAKLNHQKGPVNAAHFPMISVYDGRSNGSTVGRVVVDSTWHHWFNMNLIGLENAVNKTNWEKISRYFINVALWIAPPNVGRYCYWELLLLHFEYTGLREINRNTPLLEVGIVVRQALWARFGRCWTIDFILSQIPIFRPRLYTYFDKFNPAEKLQSPFDLSDIIQPQFDLIELTLWGHIYRNMEPLADKLRYSLSTTDRNSSLELQAEDIEKATVTGVGTAFEQIDKLMDVDLREITQAFKK</sequence>
<gene>
    <name evidence="2" type="ORF">EQG79_02275</name>
</gene>
<evidence type="ECO:0000313" key="3">
    <source>
        <dbReference type="Proteomes" id="UP000290407"/>
    </source>
</evidence>
<dbReference type="RefSeq" id="WP_077923130.1">
    <property type="nucleotide sequence ID" value="NZ_SBLB01000001.1"/>
</dbReference>
<dbReference type="AlphaFoldDB" id="A0A4Q2UT68"/>
<dbReference type="Proteomes" id="UP000290407">
    <property type="component" value="Unassembled WGS sequence"/>
</dbReference>
<accession>A0A4Q2UT68</accession>
<dbReference type="EMBL" id="SBLB01000001">
    <property type="protein sequence ID" value="RYC70995.1"/>
    <property type="molecule type" value="Genomic_DNA"/>
</dbReference>
<evidence type="ECO:0000256" key="1">
    <source>
        <dbReference type="SAM" id="MobiDB-lite"/>
    </source>
</evidence>
<feature type="region of interest" description="Disordered" evidence="1">
    <location>
        <begin position="197"/>
        <end position="222"/>
    </location>
</feature>
<organism evidence="2 3">
    <name type="scientific">Spirosoma sordidisoli</name>
    <dbReference type="NCBI Taxonomy" id="2502893"/>
    <lineage>
        <taxon>Bacteria</taxon>
        <taxon>Pseudomonadati</taxon>
        <taxon>Bacteroidota</taxon>
        <taxon>Cytophagia</taxon>
        <taxon>Cytophagales</taxon>
        <taxon>Cytophagaceae</taxon>
        <taxon>Spirosoma</taxon>
    </lineage>
</organism>
<protein>
    <submittedName>
        <fullName evidence="2">Uncharacterized protein</fullName>
    </submittedName>
</protein>
<keyword evidence="3" id="KW-1185">Reference proteome</keyword>
<evidence type="ECO:0000313" key="2">
    <source>
        <dbReference type="EMBL" id="RYC70995.1"/>
    </source>
</evidence>